<proteinExistence type="predicted"/>
<accession>A0A6L6QKE6</accession>
<reference evidence="2 3" key="1">
    <citation type="submission" date="2019-11" db="EMBL/GenBank/DDBJ databases">
        <title>Type strains purchased from KCTC, JCM and DSMZ.</title>
        <authorList>
            <person name="Lu H."/>
        </authorList>
    </citation>
    <scope>NUCLEOTIDE SEQUENCE [LARGE SCALE GENOMIC DNA]</scope>
    <source>
        <strain evidence="2 3">JCM 31587</strain>
    </source>
</reference>
<dbReference type="OrthoDB" id="8908265at2"/>
<dbReference type="EMBL" id="WNKX01000016">
    <property type="protein sequence ID" value="MTW12749.1"/>
    <property type="molecule type" value="Genomic_DNA"/>
</dbReference>
<sequence length="159" mass="17566">MFGLFKSRSYSDVHLGEFSLKNSYWRGRIVLDPNGEIPLALAGTRDAPDANALAEAYRLPASFPGWAPSIAQALFEHFEPYGEAIAAGEYPEAPDNVRDIKTPRDALSNSKLQFITVGRISGSMVTELGYVTEWDEEHTLGIRFHDGKFAELCGSTLRV</sequence>
<organism evidence="2 3">
    <name type="scientific">Massilia eburnea</name>
    <dbReference type="NCBI Taxonomy" id="1776165"/>
    <lineage>
        <taxon>Bacteria</taxon>
        <taxon>Pseudomonadati</taxon>
        <taxon>Pseudomonadota</taxon>
        <taxon>Betaproteobacteria</taxon>
        <taxon>Burkholderiales</taxon>
        <taxon>Oxalobacteraceae</taxon>
        <taxon>Telluria group</taxon>
        <taxon>Massilia</taxon>
    </lineage>
</organism>
<gene>
    <name evidence="2" type="ORF">GM658_19255</name>
</gene>
<dbReference type="Pfam" id="PF22481">
    <property type="entry name" value="DUF6985"/>
    <property type="match status" value="1"/>
</dbReference>
<dbReference type="AlphaFoldDB" id="A0A6L6QKE6"/>
<evidence type="ECO:0000259" key="1">
    <source>
        <dbReference type="Pfam" id="PF22481"/>
    </source>
</evidence>
<feature type="domain" description="DUF6985" evidence="1">
    <location>
        <begin position="31"/>
        <end position="151"/>
    </location>
</feature>
<keyword evidence="3" id="KW-1185">Reference proteome</keyword>
<evidence type="ECO:0000313" key="2">
    <source>
        <dbReference type="EMBL" id="MTW12749.1"/>
    </source>
</evidence>
<dbReference type="Proteomes" id="UP000472320">
    <property type="component" value="Unassembled WGS sequence"/>
</dbReference>
<evidence type="ECO:0000313" key="3">
    <source>
        <dbReference type="Proteomes" id="UP000472320"/>
    </source>
</evidence>
<protein>
    <recommendedName>
        <fullName evidence="1">DUF6985 domain-containing protein</fullName>
    </recommendedName>
</protein>
<name>A0A6L6QKE6_9BURK</name>
<dbReference type="InterPro" id="IPR054254">
    <property type="entry name" value="DUF6985"/>
</dbReference>
<dbReference type="RefSeq" id="WP_155455690.1">
    <property type="nucleotide sequence ID" value="NZ_WNKX01000016.1"/>
</dbReference>
<comment type="caution">
    <text evidence="2">The sequence shown here is derived from an EMBL/GenBank/DDBJ whole genome shotgun (WGS) entry which is preliminary data.</text>
</comment>